<evidence type="ECO:0000256" key="3">
    <source>
        <dbReference type="ARBA" id="ARBA00022989"/>
    </source>
</evidence>
<feature type="transmembrane region" description="Helical" evidence="5">
    <location>
        <begin position="271"/>
        <end position="292"/>
    </location>
</feature>
<dbReference type="OrthoDB" id="2261376at2759"/>
<dbReference type="eggNOG" id="KOG0252">
    <property type="taxonomic scope" value="Eukaryota"/>
</dbReference>
<dbReference type="Gene3D" id="1.20.1250.20">
    <property type="entry name" value="MFS general substrate transporter like domains"/>
    <property type="match status" value="1"/>
</dbReference>
<evidence type="ECO:0000313" key="8">
    <source>
        <dbReference type="Proteomes" id="UP000053447"/>
    </source>
</evidence>
<gene>
    <name evidence="7" type="ORF">T551_01518</name>
</gene>
<dbReference type="InterPro" id="IPR036259">
    <property type="entry name" value="MFS_trans_sf"/>
</dbReference>
<feature type="transmembrane region" description="Helical" evidence="5">
    <location>
        <begin position="404"/>
        <end position="422"/>
    </location>
</feature>
<reference evidence="8" key="1">
    <citation type="journal article" date="2016" name="Nat. Commun.">
        <title>Genome analysis of three Pneumocystis species reveals adaptation mechanisms to life exclusively in mammalian hosts.</title>
        <authorList>
            <person name="Ma L."/>
            <person name="Chen Z."/>
            <person name="Huang D.W."/>
            <person name="Kutty G."/>
            <person name="Ishihara M."/>
            <person name="Wang H."/>
            <person name="Abouelleil A."/>
            <person name="Bishop L."/>
            <person name="Davey E."/>
            <person name="Deng R."/>
            <person name="Deng X."/>
            <person name="Fan L."/>
            <person name="Fantoni G."/>
            <person name="Fitzgerald M."/>
            <person name="Gogineni E."/>
            <person name="Goldberg J.M."/>
            <person name="Handley G."/>
            <person name="Hu X."/>
            <person name="Huber C."/>
            <person name="Jiao X."/>
            <person name="Jones K."/>
            <person name="Levin J.Z."/>
            <person name="Liu Y."/>
            <person name="Macdonald P."/>
            <person name="Melnikov A."/>
            <person name="Raley C."/>
            <person name="Sassi M."/>
            <person name="Sherman B.T."/>
            <person name="Song X."/>
            <person name="Sykes S."/>
            <person name="Tran B."/>
            <person name="Walsh L."/>
            <person name="Xia Y."/>
            <person name="Yang J."/>
            <person name="Young S."/>
            <person name="Zeng Q."/>
            <person name="Zheng X."/>
            <person name="Stephens R."/>
            <person name="Nusbaum C."/>
            <person name="Birren B.W."/>
            <person name="Azadi P."/>
            <person name="Lempicki R.A."/>
            <person name="Cuomo C.A."/>
            <person name="Kovacs J.A."/>
        </authorList>
    </citation>
    <scope>NUCLEOTIDE SEQUENCE [LARGE SCALE GENOMIC DNA]</scope>
    <source>
        <strain evidence="8">RU7</strain>
    </source>
</reference>
<keyword evidence="4 5" id="KW-0472">Membrane</keyword>
<evidence type="ECO:0000256" key="5">
    <source>
        <dbReference type="SAM" id="Phobius"/>
    </source>
</evidence>
<evidence type="ECO:0000313" key="7">
    <source>
        <dbReference type="EMBL" id="KTW30966.1"/>
    </source>
</evidence>
<dbReference type="Proteomes" id="UP000053447">
    <property type="component" value="Unassembled WGS sequence"/>
</dbReference>
<dbReference type="PANTHER" id="PTHR23508">
    <property type="entry name" value="CARBOXYLIC ACID TRANSPORTER PROTEIN HOMOLOG"/>
    <property type="match status" value="1"/>
</dbReference>
<dbReference type="SUPFAM" id="SSF103473">
    <property type="entry name" value="MFS general substrate transporter"/>
    <property type="match status" value="1"/>
</dbReference>
<keyword evidence="3 5" id="KW-1133">Transmembrane helix</keyword>
<dbReference type="Pfam" id="PF00083">
    <property type="entry name" value="Sugar_tr"/>
    <property type="match status" value="2"/>
</dbReference>
<feature type="transmembrane region" description="Helical" evidence="5">
    <location>
        <begin position="234"/>
        <end position="259"/>
    </location>
</feature>
<dbReference type="GO" id="GO:0030643">
    <property type="term" value="P:intracellular phosphate ion homeostasis"/>
    <property type="evidence" value="ECO:0007669"/>
    <property type="project" value="EnsemblFungi"/>
</dbReference>
<dbReference type="InterPro" id="IPR005828">
    <property type="entry name" value="MFS_sugar_transport-like"/>
</dbReference>
<dbReference type="InterPro" id="IPR020846">
    <property type="entry name" value="MFS_dom"/>
</dbReference>
<dbReference type="PROSITE" id="PS50850">
    <property type="entry name" value="MFS"/>
    <property type="match status" value="1"/>
</dbReference>
<feature type="transmembrane region" description="Helical" evidence="5">
    <location>
        <begin position="52"/>
        <end position="72"/>
    </location>
</feature>
<dbReference type="AlphaFoldDB" id="A0A0W4ZRG5"/>
<name>A0A0W4ZRG5_PNEJ7</name>
<feature type="transmembrane region" description="Helical" evidence="5">
    <location>
        <begin position="327"/>
        <end position="344"/>
    </location>
</feature>
<comment type="caution">
    <text evidence="7">The sequence shown here is derived from an EMBL/GenBank/DDBJ whole genome shotgun (WGS) entry which is preliminary data.</text>
</comment>
<comment type="subcellular location">
    <subcellularLocation>
        <location evidence="1">Membrane</location>
        <topology evidence="1">Multi-pass membrane protein</topology>
    </subcellularLocation>
</comment>
<dbReference type="EMBL" id="LFWA01000006">
    <property type="protein sequence ID" value="KTW30966.1"/>
    <property type="molecule type" value="Genomic_DNA"/>
</dbReference>
<feature type="transmembrane region" description="Helical" evidence="5">
    <location>
        <begin position="301"/>
        <end position="321"/>
    </location>
</feature>
<dbReference type="PANTHER" id="PTHR23508:SF10">
    <property type="entry name" value="CARBOXYLIC ACID TRANSPORTER PROTEIN HOMOLOG"/>
    <property type="match status" value="1"/>
</dbReference>
<organism evidence="7 8">
    <name type="scientific">Pneumocystis jirovecii (strain RU7)</name>
    <name type="common">Human pneumocystis pneumonia agent</name>
    <dbReference type="NCBI Taxonomy" id="1408657"/>
    <lineage>
        <taxon>Eukaryota</taxon>
        <taxon>Fungi</taxon>
        <taxon>Dikarya</taxon>
        <taxon>Ascomycota</taxon>
        <taxon>Taphrinomycotina</taxon>
        <taxon>Pneumocystomycetes</taxon>
        <taxon>Pneumocystaceae</taxon>
        <taxon>Pneumocystis</taxon>
    </lineage>
</organism>
<evidence type="ECO:0000256" key="4">
    <source>
        <dbReference type="ARBA" id="ARBA00023136"/>
    </source>
</evidence>
<evidence type="ECO:0000256" key="2">
    <source>
        <dbReference type="ARBA" id="ARBA00022692"/>
    </source>
</evidence>
<keyword evidence="2 5" id="KW-0812">Transmembrane</keyword>
<dbReference type="RefSeq" id="XP_018229956.1">
    <property type="nucleotide sequence ID" value="XM_018373781.1"/>
</dbReference>
<feature type="transmembrane region" description="Helical" evidence="5">
    <location>
        <begin position="365"/>
        <end position="384"/>
    </location>
</feature>
<protein>
    <recommendedName>
        <fullName evidence="6">Major facilitator superfamily (MFS) profile domain-containing protein</fullName>
    </recommendedName>
</protein>
<sequence>MLKIFKEKGFSQAIAGGVGLFSDGYLNGVSGSLTTIIGNIYPNEYTTQKKSLLNSMIFLGNVLGMLVFGYACDKSGRKYSLIVASIFLVVFSIMSAAAYYKGTNEGVINTLIIYRFLLGVGIGGEYPAGSTTISEGAQEMSGKHKHSMFIFLTDFMICMGFVVAGFMSFLLTSALGESRQSVIWRLLLAIGSICPLALLIVRFRMGEPESYRTYAMKSVRIPYKFVIKRYWKRLFFISLGWFMYNFTSYSFGIYFAPVLQSINKDMPLNRIFGWTTLIYLFYLPGSFFGAILTDYVEPKNVFAIGVFVQGVIGFIMAGNYATLKDNVPLFVLLYGLFMTFAEFGPGDNIGNISAKAAATPVRGHFYGIAAACGKTGAFLGSYVFSYIVQKFGGYGTVSGSRGPFFIGSSVVILSGFVSLFFFPKLSQDCVREENEHFKIWLEEQGFDTEKMGIIYNTQPQNLQEPAEISEKA</sequence>
<feature type="transmembrane region" description="Helical" evidence="5">
    <location>
        <begin position="182"/>
        <end position="203"/>
    </location>
</feature>
<feature type="transmembrane region" description="Helical" evidence="5">
    <location>
        <begin position="79"/>
        <end position="100"/>
    </location>
</feature>
<evidence type="ECO:0000259" key="6">
    <source>
        <dbReference type="PROSITE" id="PS50850"/>
    </source>
</evidence>
<evidence type="ECO:0000256" key="1">
    <source>
        <dbReference type="ARBA" id="ARBA00004141"/>
    </source>
</evidence>
<dbReference type="STRING" id="1408657.A0A0W4ZRG5"/>
<dbReference type="GeneID" id="28940036"/>
<proteinExistence type="predicted"/>
<feature type="transmembrane region" description="Helical" evidence="5">
    <location>
        <begin position="149"/>
        <end position="170"/>
    </location>
</feature>
<dbReference type="GO" id="GO:0005886">
    <property type="term" value="C:plasma membrane"/>
    <property type="evidence" value="ECO:0007669"/>
    <property type="project" value="TreeGrafter"/>
</dbReference>
<keyword evidence="8" id="KW-1185">Reference proteome</keyword>
<dbReference type="VEuPathDB" id="FungiDB:T551_01518"/>
<feature type="domain" description="Major facilitator superfamily (MFS) profile" evidence="6">
    <location>
        <begin position="12"/>
        <end position="426"/>
    </location>
</feature>
<dbReference type="GO" id="GO:0046943">
    <property type="term" value="F:carboxylic acid transmembrane transporter activity"/>
    <property type="evidence" value="ECO:0007669"/>
    <property type="project" value="TreeGrafter"/>
</dbReference>
<accession>A0A0W4ZRG5</accession>